<gene>
    <name evidence="1" type="ORF">ABID37_001511</name>
</gene>
<dbReference type="RefSeq" id="WP_354193638.1">
    <property type="nucleotide sequence ID" value="NZ_JBEPML010000004.1"/>
</dbReference>
<name>A0ABV2N076_9HYPH</name>
<dbReference type="Proteomes" id="UP001549076">
    <property type="component" value="Unassembled WGS sequence"/>
</dbReference>
<accession>A0ABV2N076</accession>
<dbReference type="EC" id="5.2.1.1" evidence="1"/>
<protein>
    <submittedName>
        <fullName evidence="1">Maleate isomerase</fullName>
        <ecNumber evidence="1">5.2.1.1</ecNumber>
    </submittedName>
</protein>
<dbReference type="Pfam" id="PF17645">
    <property type="entry name" value="Amdase"/>
    <property type="match status" value="1"/>
</dbReference>
<keyword evidence="1" id="KW-0413">Isomerase</keyword>
<dbReference type="GO" id="GO:0050076">
    <property type="term" value="F:maleate isomerase activity"/>
    <property type="evidence" value="ECO:0007669"/>
    <property type="project" value="UniProtKB-EC"/>
</dbReference>
<dbReference type="InterPro" id="IPR053714">
    <property type="entry name" value="Iso_Racemase_Enz_sf"/>
</dbReference>
<proteinExistence type="predicted"/>
<dbReference type="InterPro" id="IPR026286">
    <property type="entry name" value="MaiA/AMDase"/>
</dbReference>
<evidence type="ECO:0000313" key="2">
    <source>
        <dbReference type="Proteomes" id="UP001549076"/>
    </source>
</evidence>
<comment type="caution">
    <text evidence="1">The sequence shown here is derived from an EMBL/GenBank/DDBJ whole genome shotgun (WGS) entry which is preliminary data.</text>
</comment>
<evidence type="ECO:0000313" key="1">
    <source>
        <dbReference type="EMBL" id="MET3791303.1"/>
    </source>
</evidence>
<organism evidence="1 2">
    <name type="scientific">Aquamicrobium terrae</name>
    <dbReference type="NCBI Taxonomy" id="1324945"/>
    <lineage>
        <taxon>Bacteria</taxon>
        <taxon>Pseudomonadati</taxon>
        <taxon>Pseudomonadota</taxon>
        <taxon>Alphaproteobacteria</taxon>
        <taxon>Hyphomicrobiales</taxon>
        <taxon>Phyllobacteriaceae</taxon>
        <taxon>Aquamicrobium</taxon>
    </lineage>
</organism>
<sequence length="269" mass="28612">MNTQLLQRTASGHHPRFRYDGDGSLARIGLIFMASSVVMEAEMWAMAAEGVSVHTTRIRLPKVTVEGIEEMMNAPELEQAARLLGSAPIDVLCFGGTSASFLHGTAYDVALTRKLQTWAPGPHITTASTASLAALAQVKAGPVVLATPYVDGVHARAIRFLEENGHTVLRHRNLGIDKDQALAEVPLEQVYDMVMDIDHPDATAVFISCTNFRSVGAIEALETALGKPVISAVQASFWHSLKVAGVKGAKPGYGRLFAGLEADEPGGAG</sequence>
<keyword evidence="2" id="KW-1185">Reference proteome</keyword>
<dbReference type="PANTHER" id="PTHR40267:SF1">
    <property type="entry name" value="BLR3294 PROTEIN"/>
    <property type="match status" value="1"/>
</dbReference>
<reference evidence="1 2" key="1">
    <citation type="submission" date="2024-06" db="EMBL/GenBank/DDBJ databases">
        <title>Genomic Encyclopedia of Type Strains, Phase IV (KMG-IV): sequencing the most valuable type-strain genomes for metagenomic binning, comparative biology and taxonomic classification.</title>
        <authorList>
            <person name="Goeker M."/>
        </authorList>
    </citation>
    <scope>NUCLEOTIDE SEQUENCE [LARGE SCALE GENOMIC DNA]</scope>
    <source>
        <strain evidence="1 2">DSM 27865</strain>
    </source>
</reference>
<dbReference type="EMBL" id="JBEPML010000004">
    <property type="protein sequence ID" value="MET3791303.1"/>
    <property type="molecule type" value="Genomic_DNA"/>
</dbReference>
<dbReference type="PIRSF" id="PIRSF015736">
    <property type="entry name" value="MI"/>
    <property type="match status" value="1"/>
</dbReference>
<dbReference type="PANTHER" id="PTHR40267">
    <property type="entry name" value="BLR3294 PROTEIN"/>
    <property type="match status" value="1"/>
</dbReference>
<dbReference type="Gene3D" id="3.40.50.12500">
    <property type="match status" value="1"/>
</dbReference>